<accession>A0A9D4AJV7</accession>
<reference evidence="2 3" key="1">
    <citation type="journal article" date="2021" name="Plant Biotechnol. J.">
        <title>Multi-omics assisted identification of the key and species-specific regulatory components of drought-tolerant mechanisms in Gossypium stocksii.</title>
        <authorList>
            <person name="Yu D."/>
            <person name="Ke L."/>
            <person name="Zhang D."/>
            <person name="Wu Y."/>
            <person name="Sun Y."/>
            <person name="Mei J."/>
            <person name="Sun J."/>
            <person name="Sun Y."/>
        </authorList>
    </citation>
    <scope>NUCLEOTIDE SEQUENCE [LARGE SCALE GENOMIC DNA]</scope>
    <source>
        <strain evidence="3">cv. E1</strain>
        <tissue evidence="2">Leaf</tissue>
    </source>
</reference>
<dbReference type="AlphaFoldDB" id="A0A9D4AJV7"/>
<name>A0A9D4AJV7_9ROSI</name>
<dbReference type="OrthoDB" id="998808at2759"/>
<keyword evidence="3" id="KW-1185">Reference proteome</keyword>
<dbReference type="PANTHER" id="PTHR33116:SF86">
    <property type="entry name" value="REVERSE TRANSCRIPTASE DOMAIN-CONTAINING PROTEIN"/>
    <property type="match status" value="1"/>
</dbReference>
<evidence type="ECO:0000313" key="3">
    <source>
        <dbReference type="Proteomes" id="UP000828251"/>
    </source>
</evidence>
<dbReference type="PANTHER" id="PTHR33116">
    <property type="entry name" value="REVERSE TRANSCRIPTASE ZINC-BINDING DOMAIN-CONTAINING PROTEIN-RELATED-RELATED"/>
    <property type="match status" value="1"/>
</dbReference>
<protein>
    <recommendedName>
        <fullName evidence="4">Reverse transcriptase</fullName>
    </recommendedName>
</protein>
<sequence>MACFRLSKSICEEMEQIIANFWWQKGYGKREIHWCSWNKLCKLKECGGLGYRNLAKFNLALLAKEVKQRLAESLSTPFGLSGPLETNGSKKEIRDLEQK</sequence>
<evidence type="ECO:0000313" key="2">
    <source>
        <dbReference type="EMBL" id="KAH1122856.1"/>
    </source>
</evidence>
<organism evidence="2 3">
    <name type="scientific">Gossypium stocksii</name>
    <dbReference type="NCBI Taxonomy" id="47602"/>
    <lineage>
        <taxon>Eukaryota</taxon>
        <taxon>Viridiplantae</taxon>
        <taxon>Streptophyta</taxon>
        <taxon>Embryophyta</taxon>
        <taxon>Tracheophyta</taxon>
        <taxon>Spermatophyta</taxon>
        <taxon>Magnoliopsida</taxon>
        <taxon>eudicotyledons</taxon>
        <taxon>Gunneridae</taxon>
        <taxon>Pentapetalae</taxon>
        <taxon>rosids</taxon>
        <taxon>malvids</taxon>
        <taxon>Malvales</taxon>
        <taxon>Malvaceae</taxon>
        <taxon>Malvoideae</taxon>
        <taxon>Gossypium</taxon>
    </lineage>
</organism>
<proteinExistence type="predicted"/>
<dbReference type="Proteomes" id="UP000828251">
    <property type="component" value="Unassembled WGS sequence"/>
</dbReference>
<evidence type="ECO:0008006" key="4">
    <source>
        <dbReference type="Google" id="ProtNLM"/>
    </source>
</evidence>
<gene>
    <name evidence="2" type="ORF">J1N35_006016</name>
</gene>
<feature type="compositionally biased region" description="Basic and acidic residues" evidence="1">
    <location>
        <begin position="88"/>
        <end position="99"/>
    </location>
</feature>
<comment type="caution">
    <text evidence="2">The sequence shown here is derived from an EMBL/GenBank/DDBJ whole genome shotgun (WGS) entry which is preliminary data.</text>
</comment>
<evidence type="ECO:0000256" key="1">
    <source>
        <dbReference type="SAM" id="MobiDB-lite"/>
    </source>
</evidence>
<dbReference type="EMBL" id="JAIQCV010000002">
    <property type="protein sequence ID" value="KAH1122856.1"/>
    <property type="molecule type" value="Genomic_DNA"/>
</dbReference>
<feature type="region of interest" description="Disordered" evidence="1">
    <location>
        <begin position="76"/>
        <end position="99"/>
    </location>
</feature>